<feature type="compositionally biased region" description="Polar residues" evidence="10">
    <location>
        <begin position="223"/>
        <end position="232"/>
    </location>
</feature>
<feature type="region of interest" description="Disordered" evidence="10">
    <location>
        <begin position="65"/>
        <end position="103"/>
    </location>
</feature>
<feature type="compositionally biased region" description="Low complexity" evidence="10">
    <location>
        <begin position="1495"/>
        <end position="1508"/>
    </location>
</feature>
<evidence type="ECO:0000256" key="1">
    <source>
        <dbReference type="ARBA" id="ARBA00000707"/>
    </source>
</evidence>
<feature type="compositionally biased region" description="Pro residues" evidence="10">
    <location>
        <begin position="1054"/>
        <end position="1078"/>
    </location>
</feature>
<evidence type="ECO:0000256" key="2">
    <source>
        <dbReference type="ARBA" id="ARBA00004123"/>
    </source>
</evidence>
<dbReference type="GO" id="GO:0016579">
    <property type="term" value="P:protein deubiquitination"/>
    <property type="evidence" value="ECO:0007669"/>
    <property type="project" value="InterPro"/>
</dbReference>
<dbReference type="SUPFAM" id="SSF54001">
    <property type="entry name" value="Cysteine proteinases"/>
    <property type="match status" value="1"/>
</dbReference>
<evidence type="ECO:0000256" key="5">
    <source>
        <dbReference type="ARBA" id="ARBA00022763"/>
    </source>
</evidence>
<accession>A0A8H4UFC0</accession>
<dbReference type="Pfam" id="PF08573">
    <property type="entry name" value="SAE2"/>
    <property type="match status" value="1"/>
</dbReference>
<dbReference type="GO" id="GO:0004843">
    <property type="term" value="F:cysteine-type deubiquitinase activity"/>
    <property type="evidence" value="ECO:0007669"/>
    <property type="project" value="UniProtKB-EC"/>
</dbReference>
<feature type="compositionally biased region" description="Gly residues" evidence="10">
    <location>
        <begin position="885"/>
        <end position="903"/>
    </location>
</feature>
<feature type="region of interest" description="Disordered" evidence="10">
    <location>
        <begin position="1290"/>
        <end position="1313"/>
    </location>
</feature>
<feature type="compositionally biased region" description="Polar residues" evidence="10">
    <location>
        <begin position="394"/>
        <end position="406"/>
    </location>
</feature>
<feature type="compositionally biased region" description="Low complexity" evidence="10">
    <location>
        <begin position="470"/>
        <end position="480"/>
    </location>
</feature>
<feature type="compositionally biased region" description="Low complexity" evidence="10">
    <location>
        <begin position="1290"/>
        <end position="1310"/>
    </location>
</feature>
<dbReference type="Proteomes" id="UP000635477">
    <property type="component" value="Unassembled WGS sequence"/>
</dbReference>
<evidence type="ECO:0000256" key="9">
    <source>
        <dbReference type="ARBA" id="ARBA00023242"/>
    </source>
</evidence>
<comment type="subcellular location">
    <subcellularLocation>
        <location evidence="2">Nucleus</location>
    </subcellularLocation>
</comment>
<dbReference type="GO" id="GO:0006281">
    <property type="term" value="P:DNA repair"/>
    <property type="evidence" value="ECO:0007669"/>
    <property type="project" value="InterPro"/>
</dbReference>
<feature type="compositionally biased region" description="Polar residues" evidence="10">
    <location>
        <begin position="65"/>
        <end position="77"/>
    </location>
</feature>
<sequence>MTSWFASGRPALFDAIASACDLVDQQITSDLELTKQELDEALQQRDDHASKVADLAAENTRLREQLQQATARPTGSVDSPEPAPVNPQPEPSRSSSSSNEPDWKAECARVSLKFNALSHNFRKAKDALRKRKEERDQWVNHATLLEKRIKAAEEEHGISITDRQNRGARATTLPAARTEQDKPSPNTSFTEAGLEQADLELPPLAAASLSPEGPPPLPDTTAANPHSDSTQSEESRQGDELPELPAQDNVSEVKIKEEPSSDPVVVSERAVRKRKRDDADPNESPLQKVKAELDDSSSPVQPLGPATLVPQESIDLGDVVQRLLTPRKRRELEESRWRDKIQSEAFAAATTPKPLFVRPDPEPQTARPMERTSALTPLSVNRRIIRSGGDKPITSLTRRIGSSHNIPTLAEDSEASTPPTRRRGLSRGISTLAEDGEAYRRDGNGTDPAPKGRLDTLLNSPVAKESEPFTRPTPRAPARPSVISDDLGIPGRRVLPFERERQVRDRTPAQQTTLPGRASDVGSKFTPQDTRSPLASKKGSTLLLRNKPVSELRPDDFKVNPQANEGHDFAFSDVIRDRDERARMQGCTDMHCCGKHFRALAISQRPNPPLTATQRQEEQKMLEEYMGDFAFRLATMDRVEKDELWIEAKTQELANKYGKHRYHYSRMRSPPGFWNADFPNTQELEAERAEAARREKQTVQDRHREAIRPGGRWLFRDEENSSQARILADSSDINFCRSSQVLVDFSQAWAFLASAFDLRASLKAILVSPDAALPLERVYLFGHLLKRLRFLTYTPFSLPPLCGFVDSPLSEQSPPLFPRAPLYRPLTNPPPHPNTQASRALKPPTPRFDHGDVATGVAPTGRLPSSFNPQAGTMSNRHLPAGQNIQGGAGGVPGVDMVGGPGGPRRRQQPPYVPQYHQHHQHMNPMYANYMPYGGPQQYYGMPQQYQNGHYQGGQYQNAQYQNGQYQNAQYQNGQYQNGGMPSPGYMPYQNYARSPPAMHQYVPMVGVSVPPSYPRPPQQQSPALSTPYQPPPVSAPLPPHTPSSTHSSQVIAPPTPPTPQTTEPTPPVVPVREPSPAPKVKETFRAPLPWLSHPGAEFPAKTTKSRRRRRPLNADSQAVSLPVEQHEAAAEQAGQAAAFETSSKEPSVTTQTPTTSAAPSETAATPRQPAEEPAPAVPASGSQQRSRTNTVTSTTSTTTSRPATRSAAAPAPALPSLPKSGAKDAKPARAEKPSNGDVVAETAPQEAESADVAEKPTESESGAVEAAAPPVKLPPSSWAKLFSKPAAGASANASGTNGSTPDGSAVNGHGADGVVGGANGSASGFSKTNASSVAEAIHSFHVGLADQFSFLEPRGLINTGNMCYMNSVLQVLMFCIPFYDFLSQISKRAVHSFKSDTPLIDAMILFMQEFKTIKSAAAVDSLRRTLKSEELEHYGEPFTPEFVYEAIRQLPRFASMRRGHQQDAEEFLGFLLQSLDDECTTVMNSSSVPDQSEGGRPSSSQGTTGTSDDWLEVGRKQKAAVTRSSGSNSSSPISKIFGGLLRSEFRVPGLKDSITTEPYQPLQLDIGSPDVRNVIDALRGLTRPERLQGDFNSPRGKDVTATKQVFIESLPPVLILHLKRFQFDAEGNGTVKIWKKIGYPLELEIPREALSRQKRQTYSDGAMPKYKLISVVYHHGKNASGGHYTVDVRRQEGREWIRIDDTVIRRVRSEDVAEGGEEEDVKNIHKEAPASGAPGSRFGAMMDEDAGDEDGWNKVTGSAGGAKKWSSVANGTSNGSAKAKQVKDNIKDNKVAYLLFYQRM</sequence>
<dbReference type="InterPro" id="IPR038765">
    <property type="entry name" value="Papain-like_cys_pep_sf"/>
</dbReference>
<feature type="compositionally biased region" description="Low complexity" evidence="10">
    <location>
        <begin position="199"/>
        <end position="211"/>
    </location>
</feature>
<evidence type="ECO:0000313" key="13">
    <source>
        <dbReference type="Proteomes" id="UP000635477"/>
    </source>
</evidence>
<evidence type="ECO:0000313" key="12">
    <source>
        <dbReference type="EMBL" id="KAF4975521.1"/>
    </source>
</evidence>
<dbReference type="GO" id="GO:0006508">
    <property type="term" value="P:proteolysis"/>
    <property type="evidence" value="ECO:0007669"/>
    <property type="project" value="UniProtKB-KW"/>
</dbReference>
<name>A0A8H4UFC0_9HYPO</name>
<keyword evidence="4" id="KW-0645">Protease</keyword>
<dbReference type="InterPro" id="IPR001394">
    <property type="entry name" value="Peptidase_C19_UCH"/>
</dbReference>
<dbReference type="InterPro" id="IPR018200">
    <property type="entry name" value="USP_CS"/>
</dbReference>
<dbReference type="OrthoDB" id="5801062at2759"/>
<feature type="compositionally biased region" description="Basic and acidic residues" evidence="10">
    <location>
        <begin position="495"/>
        <end position="507"/>
    </location>
</feature>
<dbReference type="PANTHER" id="PTHR24006:SF687">
    <property type="entry name" value="UBIQUITIN CARBOXYL-TERMINAL HYDROLASE 10"/>
    <property type="match status" value="1"/>
</dbReference>
<feature type="compositionally biased region" description="Basic and acidic residues" evidence="10">
    <location>
        <begin position="1222"/>
        <end position="1235"/>
    </location>
</feature>
<dbReference type="EMBL" id="JABEYC010000631">
    <property type="protein sequence ID" value="KAF4975521.1"/>
    <property type="molecule type" value="Genomic_DNA"/>
</dbReference>
<evidence type="ECO:0000256" key="7">
    <source>
        <dbReference type="ARBA" id="ARBA00022801"/>
    </source>
</evidence>
<dbReference type="Pfam" id="PF00443">
    <property type="entry name" value="UCH"/>
    <property type="match status" value="1"/>
</dbReference>
<reference evidence="12" key="2">
    <citation type="submission" date="2020-05" db="EMBL/GenBank/DDBJ databases">
        <authorList>
            <person name="Kim H.-S."/>
            <person name="Proctor R.H."/>
            <person name="Brown D.W."/>
        </authorList>
    </citation>
    <scope>NUCLEOTIDE SEQUENCE</scope>
    <source>
        <strain evidence="12">NRRL 22465</strain>
    </source>
</reference>
<evidence type="ECO:0000256" key="4">
    <source>
        <dbReference type="ARBA" id="ARBA00022670"/>
    </source>
</evidence>
<keyword evidence="8" id="KW-0788">Thiol protease</keyword>
<protein>
    <recommendedName>
        <fullName evidence="3">ubiquitinyl hydrolase 1</fullName>
        <ecNumber evidence="3">3.4.19.12</ecNumber>
    </recommendedName>
</protein>
<dbReference type="PROSITE" id="PS50235">
    <property type="entry name" value="USP_3"/>
    <property type="match status" value="1"/>
</dbReference>
<keyword evidence="9" id="KW-0539">Nucleus</keyword>
<feature type="compositionally biased region" description="Low complexity" evidence="10">
    <location>
        <begin position="1147"/>
        <end position="1217"/>
    </location>
</feature>
<comment type="catalytic activity">
    <reaction evidence="1">
        <text>Thiol-dependent hydrolysis of ester, thioester, amide, peptide and isopeptide bonds formed by the C-terminal Gly of ubiquitin (a 76-residue protein attached to proteins as an intracellular targeting signal).</text>
        <dbReference type="EC" id="3.4.19.12"/>
    </reaction>
</comment>
<dbReference type="GO" id="GO:0005634">
    <property type="term" value="C:nucleus"/>
    <property type="evidence" value="ECO:0007669"/>
    <property type="project" value="UniProtKB-SubCell"/>
</dbReference>
<dbReference type="PROSITE" id="PS00973">
    <property type="entry name" value="USP_2"/>
    <property type="match status" value="1"/>
</dbReference>
<keyword evidence="6" id="KW-0833">Ubl conjugation pathway</keyword>
<comment type="caution">
    <text evidence="12">The sequence shown here is derived from an EMBL/GenBank/DDBJ whole genome shotgun (WGS) entry which is preliminary data.</text>
</comment>
<feature type="region of interest" description="Disordered" evidence="10">
    <location>
        <begin position="156"/>
        <end position="309"/>
    </location>
</feature>
<feature type="region of interest" description="Disordered" evidence="10">
    <location>
        <begin position="872"/>
        <end position="912"/>
    </location>
</feature>
<dbReference type="InterPro" id="IPR013882">
    <property type="entry name" value="Ctp1_C"/>
</dbReference>
<evidence type="ECO:0000259" key="11">
    <source>
        <dbReference type="PROSITE" id="PS50235"/>
    </source>
</evidence>
<feature type="region of interest" description="Disordered" evidence="10">
    <location>
        <begin position="1483"/>
        <end position="1532"/>
    </location>
</feature>
<evidence type="ECO:0000256" key="3">
    <source>
        <dbReference type="ARBA" id="ARBA00012759"/>
    </source>
</evidence>
<dbReference type="InterPro" id="IPR028889">
    <property type="entry name" value="USP"/>
</dbReference>
<feature type="domain" description="USP" evidence="11">
    <location>
        <begin position="1355"/>
        <end position="1729"/>
    </location>
</feature>
<feature type="compositionally biased region" description="Basic and acidic residues" evidence="10">
    <location>
        <begin position="437"/>
        <end position="454"/>
    </location>
</feature>
<dbReference type="PROSITE" id="PS00972">
    <property type="entry name" value="USP_1"/>
    <property type="match status" value="1"/>
</dbReference>
<keyword evidence="13" id="KW-1185">Reference proteome</keyword>
<feature type="region of interest" description="Disordered" evidence="10">
    <location>
        <begin position="1011"/>
        <end position="1276"/>
    </location>
</feature>
<reference evidence="12" key="1">
    <citation type="journal article" date="2020" name="BMC Genomics">
        <title>Correction to: Identification and distribution of gene clusters required for synthesis of sphingolipid metabolism inhibitors in diverse species of the filamentous fungus Fusarium.</title>
        <authorList>
            <person name="Kim H.S."/>
            <person name="Lohmar J.M."/>
            <person name="Busman M."/>
            <person name="Brown D.W."/>
            <person name="Naumann T.A."/>
            <person name="Divon H.H."/>
            <person name="Lysoe E."/>
            <person name="Uhlig S."/>
            <person name="Proctor R.H."/>
        </authorList>
    </citation>
    <scope>NUCLEOTIDE SEQUENCE</scope>
    <source>
        <strain evidence="12">NRRL 22465</strain>
    </source>
</reference>
<keyword evidence="7" id="KW-0378">Hydrolase</keyword>
<dbReference type="GO" id="GO:0005829">
    <property type="term" value="C:cytosol"/>
    <property type="evidence" value="ECO:0007669"/>
    <property type="project" value="TreeGrafter"/>
</dbReference>
<feature type="compositionally biased region" description="Pro residues" evidence="10">
    <location>
        <begin position="1029"/>
        <end position="1042"/>
    </location>
</feature>
<dbReference type="Gene3D" id="3.90.70.10">
    <property type="entry name" value="Cysteine proteinases"/>
    <property type="match status" value="1"/>
</dbReference>
<evidence type="ECO:0000256" key="10">
    <source>
        <dbReference type="SAM" id="MobiDB-lite"/>
    </source>
</evidence>
<feature type="region of interest" description="Disordered" evidence="10">
    <location>
        <begin position="827"/>
        <end position="846"/>
    </location>
</feature>
<keyword evidence="5" id="KW-0227">DNA damage</keyword>
<feature type="compositionally biased region" description="Polar residues" evidence="10">
    <location>
        <begin position="1768"/>
        <end position="1777"/>
    </location>
</feature>
<evidence type="ECO:0000256" key="6">
    <source>
        <dbReference type="ARBA" id="ARBA00022786"/>
    </source>
</evidence>
<evidence type="ECO:0000256" key="8">
    <source>
        <dbReference type="ARBA" id="ARBA00022807"/>
    </source>
</evidence>
<dbReference type="PANTHER" id="PTHR24006">
    <property type="entry name" value="UBIQUITIN CARBOXYL-TERMINAL HYDROLASE"/>
    <property type="match status" value="1"/>
</dbReference>
<gene>
    <name evidence="12" type="ORF">FZEAL_7707</name>
</gene>
<feature type="compositionally biased region" description="Pro residues" evidence="10">
    <location>
        <begin position="81"/>
        <end position="90"/>
    </location>
</feature>
<dbReference type="InterPro" id="IPR050164">
    <property type="entry name" value="Peptidase_C19"/>
</dbReference>
<feature type="region of interest" description="Disordered" evidence="10">
    <location>
        <begin position="1711"/>
        <end position="1782"/>
    </location>
</feature>
<dbReference type="EC" id="3.4.19.12" evidence="3"/>
<feature type="region of interest" description="Disordered" evidence="10">
    <location>
        <begin position="343"/>
        <end position="372"/>
    </location>
</feature>
<organism evidence="12 13">
    <name type="scientific">Fusarium zealandicum</name>
    <dbReference type="NCBI Taxonomy" id="1053134"/>
    <lineage>
        <taxon>Eukaryota</taxon>
        <taxon>Fungi</taxon>
        <taxon>Dikarya</taxon>
        <taxon>Ascomycota</taxon>
        <taxon>Pezizomycotina</taxon>
        <taxon>Sordariomycetes</taxon>
        <taxon>Hypocreomycetidae</taxon>
        <taxon>Hypocreales</taxon>
        <taxon>Nectriaceae</taxon>
        <taxon>Fusarium</taxon>
        <taxon>Fusarium staphyleae species complex</taxon>
    </lineage>
</organism>
<feature type="region of interest" description="Disordered" evidence="10">
    <location>
        <begin position="389"/>
        <end position="540"/>
    </location>
</feature>
<proteinExistence type="predicted"/>